<feature type="compositionally biased region" description="Basic and acidic residues" evidence="2">
    <location>
        <begin position="389"/>
        <end position="405"/>
    </location>
</feature>
<feature type="region of interest" description="Disordered" evidence="2">
    <location>
        <begin position="239"/>
        <end position="304"/>
    </location>
</feature>
<feature type="compositionally biased region" description="Low complexity" evidence="2">
    <location>
        <begin position="276"/>
        <end position="301"/>
    </location>
</feature>
<name>A0A151QLU9_CAJCA</name>
<dbReference type="Proteomes" id="UP000075243">
    <property type="component" value="Unassembled WGS sequence"/>
</dbReference>
<proteinExistence type="predicted"/>
<dbReference type="InterPro" id="IPR005162">
    <property type="entry name" value="Retrotrans_gag_dom"/>
</dbReference>
<dbReference type="EMBL" id="KQ486185">
    <property type="protein sequence ID" value="KYP31278.1"/>
    <property type="molecule type" value="Genomic_DNA"/>
</dbReference>
<gene>
    <name evidence="4" type="ORF">KK1_048523</name>
</gene>
<dbReference type="Gramene" id="C.cajan_44689.t">
    <property type="protein sequence ID" value="C.cajan_44689.t"/>
    <property type="gene ID" value="C.cajan_44689"/>
</dbReference>
<feature type="compositionally biased region" description="Polar residues" evidence="2">
    <location>
        <begin position="241"/>
        <end position="259"/>
    </location>
</feature>
<accession>A0A151QLU9</accession>
<protein>
    <recommendedName>
        <fullName evidence="3">Retrotransposon gag domain-containing protein</fullName>
    </recommendedName>
</protein>
<sequence>MADNRTLKQLAAPDVSNPPLCIQFSADEDDCELKSSLVHLLPKFHGLSGEDPHKHLKEFHVVCSTMKKYFPASRTAAIRKSICGIKQMNDETLHDYWERFKRLCASCPQHQISEQLLIQYFYEGLLPMDRSMIDAASGGALMDKTPAAAKDLIANMAANTQQFGATRGTSSRSVNEVQLSSTEHQRLENRLDELTSLVRGLAMMKQAPAKLCGICACPSHPTDACPQLQEDNPEEVAAVNNFPNSSQPRNDQARNNFNPRYNDHPGFRWSNNNTSQQQPFPNRQPFQQAPRQSMQQPQQQQNNPSLEDLVKQMAMQNLQFQQRTDASIQNLEKQVGQMASSISQLQAQGSSKLPSQTIPNPTGNVSAITLRSGKTVEVKNDVKPATASEKSENKEKQSFQSKDEEPSIPLPFPQRVLQTRKAEAEKDKELLETFRKVEVNIPLLDAIKQIPRYAKFLKEMCTHKRRLKGNEKINLGASINVMPMSIFKSLGLGPLIPTGVVIQLANRSSTYPSGLIEDVLVRVGELIFPADFYILEMEGETTTKVPIILGRPFLKTAKTKIDVHAGTLSLEFGDNIVKFNILDAMKHQANWCPQLNRHEDDCQGGTAVCEGLRRVQ</sequence>
<feature type="region of interest" description="Disordered" evidence="2">
    <location>
        <begin position="342"/>
        <end position="363"/>
    </location>
</feature>
<keyword evidence="5" id="KW-1185">Reference proteome</keyword>
<evidence type="ECO:0000313" key="5">
    <source>
        <dbReference type="Proteomes" id="UP000075243"/>
    </source>
</evidence>
<feature type="region of interest" description="Disordered" evidence="2">
    <location>
        <begin position="376"/>
        <end position="416"/>
    </location>
</feature>
<evidence type="ECO:0000256" key="2">
    <source>
        <dbReference type="SAM" id="MobiDB-lite"/>
    </source>
</evidence>
<dbReference type="OMA" id="LENEDPH"/>
<feature type="domain" description="Retrotransposon gag" evidence="3">
    <location>
        <begin position="66"/>
        <end position="126"/>
    </location>
</feature>
<feature type="coiled-coil region" evidence="1">
    <location>
        <begin position="177"/>
        <end position="204"/>
    </location>
</feature>
<organism evidence="4 5">
    <name type="scientific">Cajanus cajan</name>
    <name type="common">Pigeon pea</name>
    <name type="synonym">Cajanus indicus</name>
    <dbReference type="NCBI Taxonomy" id="3821"/>
    <lineage>
        <taxon>Eukaryota</taxon>
        <taxon>Viridiplantae</taxon>
        <taxon>Streptophyta</taxon>
        <taxon>Embryophyta</taxon>
        <taxon>Tracheophyta</taxon>
        <taxon>Spermatophyta</taxon>
        <taxon>Magnoliopsida</taxon>
        <taxon>eudicotyledons</taxon>
        <taxon>Gunneridae</taxon>
        <taxon>Pentapetalae</taxon>
        <taxon>rosids</taxon>
        <taxon>fabids</taxon>
        <taxon>Fabales</taxon>
        <taxon>Fabaceae</taxon>
        <taxon>Papilionoideae</taxon>
        <taxon>50 kb inversion clade</taxon>
        <taxon>NPAAA clade</taxon>
        <taxon>indigoferoid/millettioid clade</taxon>
        <taxon>Phaseoleae</taxon>
        <taxon>Cajanus</taxon>
    </lineage>
</organism>
<evidence type="ECO:0000256" key="1">
    <source>
        <dbReference type="SAM" id="Coils"/>
    </source>
</evidence>
<dbReference type="InterPro" id="IPR021109">
    <property type="entry name" value="Peptidase_aspartic_dom_sf"/>
</dbReference>
<dbReference type="AlphaFoldDB" id="A0A151QLU9"/>
<dbReference type="PANTHER" id="PTHR33067">
    <property type="entry name" value="RNA-DIRECTED DNA POLYMERASE-RELATED"/>
    <property type="match status" value="1"/>
</dbReference>
<evidence type="ECO:0000259" key="3">
    <source>
        <dbReference type="Pfam" id="PF03732"/>
    </source>
</evidence>
<dbReference type="CDD" id="cd00303">
    <property type="entry name" value="retropepsin_like"/>
    <property type="match status" value="1"/>
</dbReference>
<keyword evidence="1" id="KW-0175">Coiled coil</keyword>
<dbReference type="PANTHER" id="PTHR33067:SF9">
    <property type="entry name" value="RNA-DIRECTED DNA POLYMERASE"/>
    <property type="match status" value="1"/>
</dbReference>
<reference evidence="4" key="1">
    <citation type="journal article" date="2012" name="Nat. Biotechnol.">
        <title>Draft genome sequence of pigeonpea (Cajanus cajan), an orphan legume crop of resource-poor farmers.</title>
        <authorList>
            <person name="Varshney R.K."/>
            <person name="Chen W."/>
            <person name="Li Y."/>
            <person name="Bharti A.K."/>
            <person name="Saxena R.K."/>
            <person name="Schlueter J.A."/>
            <person name="Donoghue M.T."/>
            <person name="Azam S."/>
            <person name="Fan G."/>
            <person name="Whaley A.M."/>
            <person name="Farmer A.D."/>
            <person name="Sheridan J."/>
            <person name="Iwata A."/>
            <person name="Tuteja R."/>
            <person name="Penmetsa R.V."/>
            <person name="Wu W."/>
            <person name="Upadhyaya H.D."/>
            <person name="Yang S.P."/>
            <person name="Shah T."/>
            <person name="Saxena K.B."/>
            <person name="Michael T."/>
            <person name="McCombie W.R."/>
            <person name="Yang B."/>
            <person name="Zhang G."/>
            <person name="Yang H."/>
            <person name="Wang J."/>
            <person name="Spillane C."/>
            <person name="Cook D.R."/>
            <person name="May G.D."/>
            <person name="Xu X."/>
            <person name="Jackson S.A."/>
        </authorList>
    </citation>
    <scope>NUCLEOTIDE SEQUENCE [LARGE SCALE GENOMIC DNA]</scope>
</reference>
<dbReference type="Pfam" id="PF03732">
    <property type="entry name" value="Retrotrans_gag"/>
    <property type="match status" value="1"/>
</dbReference>
<dbReference type="Gene3D" id="2.40.70.10">
    <property type="entry name" value="Acid Proteases"/>
    <property type="match status" value="1"/>
</dbReference>
<evidence type="ECO:0000313" key="4">
    <source>
        <dbReference type="EMBL" id="KYP31278.1"/>
    </source>
</evidence>